<feature type="compositionally biased region" description="Low complexity" evidence="1">
    <location>
        <begin position="259"/>
        <end position="283"/>
    </location>
</feature>
<name>A0A9P6Q247_9FUNG</name>
<dbReference type="Proteomes" id="UP000807716">
    <property type="component" value="Unassembled WGS sequence"/>
</dbReference>
<dbReference type="OrthoDB" id="2013972at2759"/>
<feature type="compositionally biased region" description="Low complexity" evidence="1">
    <location>
        <begin position="720"/>
        <end position="729"/>
    </location>
</feature>
<dbReference type="CDD" id="cd02440">
    <property type="entry name" value="AdoMet_MTases"/>
    <property type="match status" value="1"/>
</dbReference>
<feature type="region of interest" description="Disordered" evidence="1">
    <location>
        <begin position="931"/>
        <end position="1082"/>
    </location>
</feature>
<feature type="compositionally biased region" description="Polar residues" evidence="1">
    <location>
        <begin position="361"/>
        <end position="382"/>
    </location>
</feature>
<feature type="region of interest" description="Disordered" evidence="1">
    <location>
        <begin position="613"/>
        <end position="634"/>
    </location>
</feature>
<feature type="compositionally biased region" description="Low complexity" evidence="1">
    <location>
        <begin position="202"/>
        <end position="236"/>
    </location>
</feature>
<feature type="compositionally biased region" description="Polar residues" evidence="1">
    <location>
        <begin position="617"/>
        <end position="629"/>
    </location>
</feature>
<dbReference type="GO" id="GO:0061186">
    <property type="term" value="P:negative regulation of silent mating-type cassette heterochromatin formation"/>
    <property type="evidence" value="ECO:0007669"/>
    <property type="project" value="TreeGrafter"/>
</dbReference>
<keyword evidence="4" id="KW-1185">Reference proteome</keyword>
<feature type="compositionally biased region" description="Polar residues" evidence="1">
    <location>
        <begin position="324"/>
        <end position="333"/>
    </location>
</feature>
<protein>
    <recommendedName>
        <fullName evidence="2">Methyltransferase domain-containing protein</fullName>
    </recommendedName>
</protein>
<dbReference type="InterPro" id="IPR041698">
    <property type="entry name" value="Methyltransf_25"/>
</dbReference>
<evidence type="ECO:0000256" key="1">
    <source>
        <dbReference type="SAM" id="MobiDB-lite"/>
    </source>
</evidence>
<proteinExistence type="predicted"/>
<evidence type="ECO:0000313" key="4">
    <source>
        <dbReference type="Proteomes" id="UP000807716"/>
    </source>
</evidence>
<dbReference type="GO" id="GO:0061188">
    <property type="term" value="P:negative regulation of rDNA heterochromatin formation"/>
    <property type="evidence" value="ECO:0007669"/>
    <property type="project" value="TreeGrafter"/>
</dbReference>
<feature type="region of interest" description="Disordered" evidence="1">
    <location>
        <begin position="697"/>
        <end position="737"/>
    </location>
</feature>
<dbReference type="EMBL" id="JAAAJB010000383">
    <property type="protein sequence ID" value="KAG0256964.1"/>
    <property type="molecule type" value="Genomic_DNA"/>
</dbReference>
<feature type="compositionally biased region" description="Basic residues" evidence="1">
    <location>
        <begin position="1051"/>
        <end position="1061"/>
    </location>
</feature>
<dbReference type="GO" id="GO:0033698">
    <property type="term" value="C:Rpd3L complex"/>
    <property type="evidence" value="ECO:0007669"/>
    <property type="project" value="TreeGrafter"/>
</dbReference>
<feature type="compositionally biased region" description="Basic and acidic residues" evidence="1">
    <location>
        <begin position="246"/>
        <end position="258"/>
    </location>
</feature>
<sequence>MPASPRRSNRGGHARSKKKEEEDDGGTTRCVCNEQRLGDGQVTPDKYYCESCRPQNHPYKVLNGVFNNSKRGHAAPAVPPPSLKAKPTKKRNTMNSKEASTPMDFILAQQKWSEGDPLDAIESNTHSNRASKRRRKTESTTDDDDDAKAADDNTANGIKRESDDTHSNAHGATSSSSPSSSPKSTSNGAFKSVQSAKHKKSSSSSNSINSNNNNNSNNHNHNGSSKSAAVHSRSSSPVTPNGFSHADTHLHSDAKADDSSSQSASTKNVRSASDAASSSQDADGIVPLAKRRKTKPDAQGRSETATEDPLSDVPSEKFKKDTNGDSADTPNSSRSRKNGFSRTGSNRRLQIGSDAEDNDDTSSPTDSQAGQTGSPGSSSTAMGSGRKSGASNHGHGHGHGSKKSTRRTTEARTSSRHNGNNSRHSTPQPHDRSGTPQPWPPVTPAVVRYPSPKMSIQEMTKRAKQLLDYITRMQVDMANEKNRSGCSSPASTPPKNGVIALSTITTIGTPSAHPLSPPLPLVQHAVQHHSGDSQVPDLTRTSMDSTSDSHMGDAEVKSSDVKSEGDHNSYSAAISSSVETLTSSKDSAAVVSTLTPAADNIILSAANNDGTLHGTMSAETSPQQSNGALSSVKMDDVPRDKWTSFELMDKLTGDLIRFQEKFGAHLAPLVMGNHPSGDDYVVDGKEVFQSYRIPQKAYKKKNASDSKDGVAGNDQKPKSSKSSSISSSSTHQPTFHHFTRSQRLAFQQFQQQQNLLQEQQQTQALFRGRDQPNGDNDTDGSSVEGPYAIPVPRQATLESTTSLQASSAGGNGGTASTSGIESTTLSSPSNHVYWMDQQGDEESASEYDFNAMPAMGVSLTGTRLGRATFIDGEMHSGYLGHQLTIHEFLSVQQQQQQQFLEHQHREYQKMVMMQQRQQMILQQKLLQQQEYQPSSTVSPPKLLSYAERGSSLPSPPTNNTPSTSPRAQRPTRNPERLHSSPVLPASNIGKHPSTSDMPRNDAHSGTTATLSTAHHMTPTSPLQQQQQHQQQQQQQSTPQSPRPPHYSGQPNHHHHHHHHNSHTYSIASSHGSSNNGYLGTSPHHQNMLVMTAAESGTSPPSSSSSSLSLSAMLPAMNVNGAVSSSTAAITVPATAAVTPTSTNASRMLFPSRDSPDLFETMPSSSPIKLDELVARVAQSHFPQSGREYHPDRTIPYLLPCDEQECERLILQHHVLRYALGSNVIPPIDTTLAGKVLDCGCGPGTWVMEMAAEYKNLEFYGFDISPMYPASSTVLPPAQQQPQPTPNAHFSYGNLLANEIPFPADTFVLVHQRNLLLGLPQEAWPAVLADLFRTVRPGGQGYLQLCEVDPNWSRTGPHTTALLQRRLQQTAELHRIDLLVPRHLDSLLTHVGCVNVQMMMVEIPIGRWGDSGSSSCSSSSSSHGGAGGQLGWLWQQVLRAEMAALQPIVVQAALEAEIAGGADRAVVGAEMTTPEEWDHMMEAVWEEMDQYRTFSRVYVAYGQKP</sequence>
<feature type="compositionally biased region" description="Low complexity" evidence="1">
    <location>
        <begin position="416"/>
        <end position="426"/>
    </location>
</feature>
<feature type="domain" description="Methyltransferase" evidence="2">
    <location>
        <begin position="1235"/>
        <end position="1338"/>
    </location>
</feature>
<gene>
    <name evidence="3" type="ORF">DFQ27_005384</name>
</gene>
<feature type="region of interest" description="Disordered" evidence="1">
    <location>
        <begin position="767"/>
        <end position="787"/>
    </location>
</feature>
<feature type="region of interest" description="Disordered" evidence="1">
    <location>
        <begin position="799"/>
        <end position="827"/>
    </location>
</feature>
<dbReference type="InterPro" id="IPR053051">
    <property type="entry name" value="HDAC_complex_subunit"/>
</dbReference>
<feature type="compositionally biased region" description="Basic and acidic residues" evidence="1">
    <location>
        <begin position="550"/>
        <end position="567"/>
    </location>
</feature>
<feature type="compositionally biased region" description="Basic and acidic residues" evidence="1">
    <location>
        <begin position="314"/>
        <end position="323"/>
    </location>
</feature>
<dbReference type="InterPro" id="IPR029063">
    <property type="entry name" value="SAM-dependent_MTases_sf"/>
</dbReference>
<dbReference type="PANTHER" id="PTHR47793:SF1">
    <property type="entry name" value="HISTONE DEACETYLASE COMPLEX SUBUNIT CTI6"/>
    <property type="match status" value="1"/>
</dbReference>
<feature type="region of interest" description="Disordered" evidence="1">
    <location>
        <begin position="526"/>
        <end position="568"/>
    </location>
</feature>
<dbReference type="Pfam" id="PF13649">
    <property type="entry name" value="Methyltransf_25"/>
    <property type="match status" value="1"/>
</dbReference>
<dbReference type="PANTHER" id="PTHR47793">
    <property type="entry name" value="HISTONE DEACETYLASE COMPLEX SUBUNIT CTI6"/>
    <property type="match status" value="1"/>
</dbReference>
<feature type="region of interest" description="Disordered" evidence="1">
    <location>
        <begin position="1"/>
        <end position="31"/>
    </location>
</feature>
<evidence type="ECO:0000313" key="3">
    <source>
        <dbReference type="EMBL" id="KAG0256964.1"/>
    </source>
</evidence>
<dbReference type="Gene3D" id="3.40.50.150">
    <property type="entry name" value="Vaccinia Virus protein VP39"/>
    <property type="match status" value="1"/>
</dbReference>
<organism evidence="3 4">
    <name type="scientific">Actinomortierella ambigua</name>
    <dbReference type="NCBI Taxonomy" id="1343610"/>
    <lineage>
        <taxon>Eukaryota</taxon>
        <taxon>Fungi</taxon>
        <taxon>Fungi incertae sedis</taxon>
        <taxon>Mucoromycota</taxon>
        <taxon>Mortierellomycotina</taxon>
        <taxon>Mortierellomycetes</taxon>
        <taxon>Mortierellales</taxon>
        <taxon>Mortierellaceae</taxon>
        <taxon>Actinomortierella</taxon>
    </lineage>
</organism>
<dbReference type="SUPFAM" id="SSF53335">
    <property type="entry name" value="S-adenosyl-L-methionine-dependent methyltransferases"/>
    <property type="match status" value="1"/>
</dbReference>
<feature type="region of interest" description="Disordered" evidence="1">
    <location>
        <begin position="63"/>
        <end position="446"/>
    </location>
</feature>
<dbReference type="GO" id="GO:0070210">
    <property type="term" value="C:Rpd3L-Expanded complex"/>
    <property type="evidence" value="ECO:0007669"/>
    <property type="project" value="TreeGrafter"/>
</dbReference>
<reference evidence="3" key="1">
    <citation type="journal article" date="2020" name="Fungal Divers.">
        <title>Resolving the Mortierellaceae phylogeny through synthesis of multi-gene phylogenetics and phylogenomics.</title>
        <authorList>
            <person name="Vandepol N."/>
            <person name="Liber J."/>
            <person name="Desiro A."/>
            <person name="Na H."/>
            <person name="Kennedy M."/>
            <person name="Barry K."/>
            <person name="Grigoriev I.V."/>
            <person name="Miller A.N."/>
            <person name="O'Donnell K."/>
            <person name="Stajich J.E."/>
            <person name="Bonito G."/>
        </authorList>
    </citation>
    <scope>NUCLEOTIDE SEQUENCE</scope>
    <source>
        <strain evidence="3">BC1065</strain>
    </source>
</reference>
<accession>A0A9P6Q247</accession>
<feature type="compositionally biased region" description="Basic residues" evidence="1">
    <location>
        <begin position="394"/>
        <end position="406"/>
    </location>
</feature>
<feature type="compositionally biased region" description="Polar residues" evidence="1">
    <location>
        <begin position="992"/>
        <end position="1014"/>
    </location>
</feature>
<evidence type="ECO:0000259" key="2">
    <source>
        <dbReference type="Pfam" id="PF13649"/>
    </source>
</evidence>
<feature type="compositionally biased region" description="Polar residues" evidence="1">
    <location>
        <begin position="539"/>
        <end position="549"/>
    </location>
</feature>
<feature type="compositionally biased region" description="Polar residues" evidence="1">
    <location>
        <begin position="1062"/>
        <end position="1082"/>
    </location>
</feature>
<feature type="compositionally biased region" description="Basic residues" evidence="1">
    <location>
        <begin position="7"/>
        <end position="17"/>
    </location>
</feature>
<comment type="caution">
    <text evidence="3">The sequence shown here is derived from an EMBL/GenBank/DDBJ whole genome shotgun (WGS) entry which is preliminary data.</text>
</comment>
<feature type="compositionally biased region" description="Low complexity" evidence="1">
    <location>
        <begin position="1017"/>
        <end position="1039"/>
    </location>
</feature>
<feature type="compositionally biased region" description="Low complexity" evidence="1">
    <location>
        <begin position="168"/>
        <end position="188"/>
    </location>
</feature>
<feature type="compositionally biased region" description="Basic and acidic residues" evidence="1">
    <location>
        <begin position="158"/>
        <end position="167"/>
    </location>
</feature>